<sequence>MLSPTDTKESIRDFFLIRQTRLSFMLRYSRRKFSQSAFHRFRVEIKKLKAVLAVLEEESVEFSRKKTYAPIKKLYAQAGRVRELQIEKELILSQIQANQLPEFCRRMNTEIQQERDSFFEIRTWKARKKAEQSLGKIAKEIEKLKKINWLPTIQTSRKRIKALIQESIGPENAHELRIQLKLSKNALEMQGFPALQQADPQEEELMKLLGDWHDLEVLAQRMSPSPWAGTLPAPEKKILEKVIQTLSLQKSRLLSEIQSKAPSLLT</sequence>
<reference evidence="3 4" key="1">
    <citation type="submission" date="2023-08" db="EMBL/GenBank/DDBJ databases">
        <title>Draft genome sequence of Algoriphagus confluentis.</title>
        <authorList>
            <person name="Takatani N."/>
            <person name="Hosokawa M."/>
            <person name="Sawabe T."/>
        </authorList>
    </citation>
    <scope>NUCLEOTIDE SEQUENCE [LARGE SCALE GENOMIC DNA]</scope>
    <source>
        <strain evidence="3 4">NBRC 111222</strain>
    </source>
</reference>
<protein>
    <recommendedName>
        <fullName evidence="2">CHAD domain-containing protein</fullName>
    </recommendedName>
</protein>
<dbReference type="Gene3D" id="1.40.20.10">
    <property type="entry name" value="CHAD domain"/>
    <property type="match status" value="1"/>
</dbReference>
<keyword evidence="4" id="KW-1185">Reference proteome</keyword>
<evidence type="ECO:0000259" key="2">
    <source>
        <dbReference type="Pfam" id="PF05235"/>
    </source>
</evidence>
<dbReference type="Proteomes" id="UP001338309">
    <property type="component" value="Unassembled WGS sequence"/>
</dbReference>
<name>A0ABQ6PMD7_9BACT</name>
<evidence type="ECO:0000313" key="4">
    <source>
        <dbReference type="Proteomes" id="UP001338309"/>
    </source>
</evidence>
<organism evidence="3 4">
    <name type="scientific">Algoriphagus confluentis</name>
    <dbReference type="NCBI Taxonomy" id="1697556"/>
    <lineage>
        <taxon>Bacteria</taxon>
        <taxon>Pseudomonadati</taxon>
        <taxon>Bacteroidota</taxon>
        <taxon>Cytophagia</taxon>
        <taxon>Cytophagales</taxon>
        <taxon>Cyclobacteriaceae</taxon>
        <taxon>Algoriphagus</taxon>
    </lineage>
</organism>
<dbReference type="InterPro" id="IPR038186">
    <property type="entry name" value="CHAD_dom_sf"/>
</dbReference>
<dbReference type="EMBL" id="BTPD01000005">
    <property type="protein sequence ID" value="GMQ29134.1"/>
    <property type="molecule type" value="Genomic_DNA"/>
</dbReference>
<dbReference type="InterPro" id="IPR007899">
    <property type="entry name" value="CHAD_dom"/>
</dbReference>
<accession>A0ABQ6PMD7</accession>
<keyword evidence="1" id="KW-0175">Coiled coil</keyword>
<gene>
    <name evidence="3" type="ORF">Aconfl_17770</name>
</gene>
<evidence type="ECO:0000256" key="1">
    <source>
        <dbReference type="SAM" id="Coils"/>
    </source>
</evidence>
<dbReference type="Pfam" id="PF05235">
    <property type="entry name" value="CHAD"/>
    <property type="match status" value="1"/>
</dbReference>
<feature type="domain" description="CHAD" evidence="2">
    <location>
        <begin position="35"/>
        <end position="222"/>
    </location>
</feature>
<evidence type="ECO:0000313" key="3">
    <source>
        <dbReference type="EMBL" id="GMQ29134.1"/>
    </source>
</evidence>
<proteinExistence type="predicted"/>
<feature type="coiled-coil region" evidence="1">
    <location>
        <begin position="38"/>
        <end position="65"/>
    </location>
</feature>
<comment type="caution">
    <text evidence="3">The sequence shown here is derived from an EMBL/GenBank/DDBJ whole genome shotgun (WGS) entry which is preliminary data.</text>
</comment>